<gene>
    <name evidence="4" type="ORF">NW768_004080</name>
</gene>
<accession>A0ABQ8RJI0</accession>
<organism evidence="4 5">
    <name type="scientific">Fusarium equiseti</name>
    <name type="common">Fusarium scirpi</name>
    <dbReference type="NCBI Taxonomy" id="61235"/>
    <lineage>
        <taxon>Eukaryota</taxon>
        <taxon>Fungi</taxon>
        <taxon>Dikarya</taxon>
        <taxon>Ascomycota</taxon>
        <taxon>Pezizomycotina</taxon>
        <taxon>Sordariomycetes</taxon>
        <taxon>Hypocreomycetidae</taxon>
        <taxon>Hypocreales</taxon>
        <taxon>Nectriaceae</taxon>
        <taxon>Fusarium</taxon>
        <taxon>Fusarium incarnatum-equiseti species complex</taxon>
    </lineage>
</organism>
<feature type="repeat" description="ANK" evidence="3">
    <location>
        <begin position="229"/>
        <end position="261"/>
    </location>
</feature>
<name>A0ABQ8RJI0_FUSEQ</name>
<evidence type="ECO:0000256" key="3">
    <source>
        <dbReference type="PROSITE-ProRule" id="PRU00023"/>
    </source>
</evidence>
<keyword evidence="1" id="KW-0677">Repeat</keyword>
<proteinExistence type="predicted"/>
<sequence>MSGLEILGAVASSIALVQAVKGSLKAIDLLRQNSEMKKQCNNLRREILMIECFIMQAQQQTGQQQLLGLAEHPLVSLATEELEDILNELNEIVERYSHSRKARDPKRYTDKMKWFTEASKIEELCDRAQATKSNLHMAITFRVSSMVDRGNMRQEVAVRYGFMRQYNGYEEPPDMLDNILERLSSLIPNWDEDCTTDIHLEAANPEGTAERMLKALEQEPWAIDEPDERGMCPIHHAVREGTSEALVLLIMAGANINQRCGLGFTPLLWSVCGAQEEATEKLLRYEECRVHVNDMGPDGHTALHHAIHKSFPAGVRMLLEAGAMTKWPNKNMTTTMSAMHILGFYSKTNQETVDEIVDLLLMHGADLEERDDDGRTPIMLAVMARNILALRKLVSAGASLTAMSSMDHNILHIAATGADVEILDYLAKLDLTGVQVAQRATDGINPLQVLHLMCIRPVWRVNQYRPQLRSAAIEAFIVFYFDLLIPELRRHISTINDLLQGVKDRDAFTVTEILDQLIEKNVNCGEPYVAAWYRGLKGYVFSGDWDHLSDALNEENHETCERVERAKIARGKTTTDPEMEEFF</sequence>
<dbReference type="Pfam" id="PF12796">
    <property type="entry name" value="Ank_2"/>
    <property type="match status" value="2"/>
</dbReference>
<dbReference type="InterPro" id="IPR002110">
    <property type="entry name" value="Ankyrin_rpt"/>
</dbReference>
<dbReference type="PROSITE" id="PS50297">
    <property type="entry name" value="ANK_REP_REGION"/>
    <property type="match status" value="3"/>
</dbReference>
<reference evidence="4" key="1">
    <citation type="submission" date="2022-09" db="EMBL/GenBank/DDBJ databases">
        <title>Fusarium specimens isolated from Avocado Roots.</title>
        <authorList>
            <person name="Stajich J."/>
            <person name="Roper C."/>
            <person name="Heimlech-Rivalta G."/>
        </authorList>
    </citation>
    <scope>NUCLEOTIDE SEQUENCE</scope>
    <source>
        <strain evidence="4">CF00095</strain>
    </source>
</reference>
<keyword evidence="5" id="KW-1185">Reference proteome</keyword>
<dbReference type="PANTHER" id="PTHR24161">
    <property type="entry name" value="ANK_REP_REGION DOMAIN-CONTAINING PROTEIN-RELATED"/>
    <property type="match status" value="1"/>
</dbReference>
<dbReference type="Proteomes" id="UP001152024">
    <property type="component" value="Unassembled WGS sequence"/>
</dbReference>
<dbReference type="EMBL" id="JAOQBH010000005">
    <property type="protein sequence ID" value="KAJ4136467.1"/>
    <property type="molecule type" value="Genomic_DNA"/>
</dbReference>
<protein>
    <submittedName>
        <fullName evidence="4">Uncharacterized protein</fullName>
    </submittedName>
</protein>
<dbReference type="SUPFAM" id="SSF48403">
    <property type="entry name" value="Ankyrin repeat"/>
    <property type="match status" value="1"/>
</dbReference>
<dbReference type="PANTHER" id="PTHR24161:SF124">
    <property type="entry name" value="TRANSIENT RECEPTOR POTENTIAL CHANNEL PYREXIA"/>
    <property type="match status" value="1"/>
</dbReference>
<dbReference type="InterPro" id="IPR036770">
    <property type="entry name" value="Ankyrin_rpt-contain_sf"/>
</dbReference>
<evidence type="ECO:0000256" key="2">
    <source>
        <dbReference type="ARBA" id="ARBA00023043"/>
    </source>
</evidence>
<comment type="caution">
    <text evidence="4">The sequence shown here is derived from an EMBL/GenBank/DDBJ whole genome shotgun (WGS) entry which is preliminary data.</text>
</comment>
<dbReference type="PROSITE" id="PS50088">
    <property type="entry name" value="ANK_REPEAT"/>
    <property type="match status" value="3"/>
</dbReference>
<dbReference type="SMART" id="SM00248">
    <property type="entry name" value="ANK"/>
    <property type="match status" value="6"/>
</dbReference>
<feature type="repeat" description="ANK" evidence="3">
    <location>
        <begin position="298"/>
        <end position="330"/>
    </location>
</feature>
<feature type="repeat" description="ANK" evidence="3">
    <location>
        <begin position="373"/>
        <end position="405"/>
    </location>
</feature>
<evidence type="ECO:0000313" key="5">
    <source>
        <dbReference type="Proteomes" id="UP001152024"/>
    </source>
</evidence>
<evidence type="ECO:0000313" key="4">
    <source>
        <dbReference type="EMBL" id="KAJ4136467.1"/>
    </source>
</evidence>
<keyword evidence="2 3" id="KW-0040">ANK repeat</keyword>
<dbReference type="Gene3D" id="1.25.40.20">
    <property type="entry name" value="Ankyrin repeat-containing domain"/>
    <property type="match status" value="2"/>
</dbReference>
<evidence type="ECO:0000256" key="1">
    <source>
        <dbReference type="ARBA" id="ARBA00022737"/>
    </source>
</evidence>